<sequence length="178" mass="18551">MIRIADVTITRFADLNEVSTADLLAYYNSVTGKNTKQFLKRAKGMQQVWALIAPQLAQVEGAAQEEPAEVTPEQAESVQEPATLATVEAAPATAPSTAEEPAEGAATAEAKAKPAGLKARVEDLLAALASGPRTVAELAGALGMEQKKVRSTIDTARRVGHTIACVGRGTFALPEAAQ</sequence>
<evidence type="ECO:0000313" key="2">
    <source>
        <dbReference type="EMBL" id="AQZ95757.1"/>
    </source>
</evidence>
<dbReference type="Proteomes" id="UP000243488">
    <property type="component" value="Chromosome"/>
</dbReference>
<dbReference type="AlphaFoldDB" id="A0A1V0B765"/>
<evidence type="ECO:0000313" key="3">
    <source>
        <dbReference type="Proteomes" id="UP000243488"/>
    </source>
</evidence>
<name>A0A1V0B765_9GAMM</name>
<dbReference type="RefSeq" id="WP_080050627.1">
    <property type="nucleotide sequence ID" value="NZ_CP020100.1"/>
</dbReference>
<organism evidence="2 3">
    <name type="scientific">Halopseudomonas phragmitis</name>
    <dbReference type="NCBI Taxonomy" id="1931241"/>
    <lineage>
        <taxon>Bacteria</taxon>
        <taxon>Pseudomonadati</taxon>
        <taxon>Pseudomonadota</taxon>
        <taxon>Gammaproteobacteria</taxon>
        <taxon>Pseudomonadales</taxon>
        <taxon>Pseudomonadaceae</taxon>
        <taxon>Halopseudomonas</taxon>
    </lineage>
</organism>
<dbReference type="KEGG" id="ppha:BVH74_13805"/>
<gene>
    <name evidence="2" type="ORF">BVH74_13805</name>
</gene>
<feature type="region of interest" description="Disordered" evidence="1">
    <location>
        <begin position="62"/>
        <end position="113"/>
    </location>
</feature>
<keyword evidence="3" id="KW-1185">Reference proteome</keyword>
<proteinExistence type="predicted"/>
<protein>
    <submittedName>
        <fullName evidence="2">Uncharacterized protein</fullName>
    </submittedName>
</protein>
<reference evidence="2 3" key="1">
    <citation type="submission" date="2017-03" db="EMBL/GenBank/DDBJ databases">
        <title>Complete genome sequence of the novel DNRA strain Pseudomonas sp. S-6-2 isolated from Chinese polluted river sediment. Journal of Biotechnology.</title>
        <authorList>
            <person name="Li J."/>
            <person name="Xiang F."/>
            <person name="Wang L."/>
            <person name="Xi L."/>
            <person name="Liu J."/>
        </authorList>
    </citation>
    <scope>NUCLEOTIDE SEQUENCE [LARGE SCALE GENOMIC DNA]</scope>
    <source>
        <strain evidence="2 3">S-6-2</strain>
    </source>
</reference>
<evidence type="ECO:0000256" key="1">
    <source>
        <dbReference type="SAM" id="MobiDB-lite"/>
    </source>
</evidence>
<dbReference type="EMBL" id="CP020100">
    <property type="protein sequence ID" value="AQZ95757.1"/>
    <property type="molecule type" value="Genomic_DNA"/>
</dbReference>
<accession>A0A1V0B765</accession>
<feature type="compositionally biased region" description="Low complexity" evidence="1">
    <location>
        <begin position="80"/>
        <end position="113"/>
    </location>
</feature>